<dbReference type="Pfam" id="PF13649">
    <property type="entry name" value="Methyltransf_25"/>
    <property type="match status" value="1"/>
</dbReference>
<dbReference type="CDD" id="cd02440">
    <property type="entry name" value="AdoMet_MTases"/>
    <property type="match status" value="1"/>
</dbReference>
<organism evidence="3 4">
    <name type="scientific">Mycolicibacterium vaccae ATCC 25954</name>
    <dbReference type="NCBI Taxonomy" id="1194972"/>
    <lineage>
        <taxon>Bacteria</taxon>
        <taxon>Bacillati</taxon>
        <taxon>Actinomycetota</taxon>
        <taxon>Actinomycetes</taxon>
        <taxon>Mycobacteriales</taxon>
        <taxon>Mycobacteriaceae</taxon>
        <taxon>Mycolicibacterium</taxon>
    </lineage>
</organism>
<dbReference type="EMBL" id="ALQA01000017">
    <property type="protein sequence ID" value="EJZ10106.1"/>
    <property type="molecule type" value="Genomic_DNA"/>
</dbReference>
<keyword evidence="3" id="KW-0808">Transferase</keyword>
<dbReference type="InterPro" id="IPR041698">
    <property type="entry name" value="Methyltransf_25"/>
</dbReference>
<dbReference type="GO" id="GO:0032259">
    <property type="term" value="P:methylation"/>
    <property type="evidence" value="ECO:0007669"/>
    <property type="project" value="UniProtKB-KW"/>
</dbReference>
<dbReference type="GO" id="GO:0008168">
    <property type="term" value="F:methyltransferase activity"/>
    <property type="evidence" value="ECO:0007669"/>
    <property type="project" value="UniProtKB-KW"/>
</dbReference>
<proteinExistence type="predicted"/>
<sequence>MTGQDAARWNRRYREQSPPTADDVGLPTRFRPFADLFPTRGHAVELACGTGTASVWLAQRGLRVWACDASAEAIAQARGLAEKCGQASRCRFEVIDLDNGLPAGDAADVLLCNKFRDPRLDGPIIDRLAVGGLLAFSALSEVGAGGGRFRAAPGELTAAFRTLETIAHGEELGEAWLVARRR</sequence>
<reference evidence="3 4" key="1">
    <citation type="journal article" date="2012" name="J. Bacteriol.">
        <title>Complete Genome Sequence of Mycobacterium vaccae Type Strain ATCC 25954.</title>
        <authorList>
            <person name="Ho Y.S."/>
            <person name="Adroub S.A."/>
            <person name="Abadi M."/>
            <person name="Al Alwan B."/>
            <person name="Alkhateeb R."/>
            <person name="Gao G."/>
            <person name="Ragab A."/>
            <person name="Ali S."/>
            <person name="van Soolingen D."/>
            <person name="Bitter W."/>
            <person name="Pain A."/>
            <person name="Abdallah A.M."/>
        </authorList>
    </citation>
    <scope>NUCLEOTIDE SEQUENCE [LARGE SCALE GENOMIC DNA]</scope>
    <source>
        <strain evidence="3 4">ATCC 25954</strain>
    </source>
</reference>
<evidence type="ECO:0000259" key="2">
    <source>
        <dbReference type="Pfam" id="PF13649"/>
    </source>
</evidence>
<dbReference type="SUPFAM" id="SSF53335">
    <property type="entry name" value="S-adenosyl-L-methionine-dependent methyltransferases"/>
    <property type="match status" value="1"/>
</dbReference>
<dbReference type="Gene3D" id="3.40.50.150">
    <property type="entry name" value="Vaccinia Virus protein VP39"/>
    <property type="match status" value="1"/>
</dbReference>
<feature type="region of interest" description="Disordered" evidence="1">
    <location>
        <begin position="1"/>
        <end position="25"/>
    </location>
</feature>
<dbReference type="HOGENOM" id="CLU_056435_5_3_11"/>
<accession>K0UTI3</accession>
<dbReference type="RefSeq" id="WP_003932437.1">
    <property type="nucleotide sequence ID" value="NZ_JH814696.1"/>
</dbReference>
<keyword evidence="3" id="KW-0489">Methyltransferase</keyword>
<feature type="domain" description="Methyltransferase" evidence="2">
    <location>
        <begin position="44"/>
        <end position="113"/>
    </location>
</feature>
<gene>
    <name evidence="3" type="ORF">MVAC_10272</name>
</gene>
<dbReference type="AlphaFoldDB" id="K0UTI3"/>
<name>K0UTI3_MYCVA</name>
<keyword evidence="4" id="KW-1185">Reference proteome</keyword>
<evidence type="ECO:0000313" key="3">
    <source>
        <dbReference type="EMBL" id="EJZ10106.1"/>
    </source>
</evidence>
<comment type="caution">
    <text evidence="3">The sequence shown here is derived from an EMBL/GenBank/DDBJ whole genome shotgun (WGS) entry which is preliminary data.</text>
</comment>
<evidence type="ECO:0000313" key="4">
    <source>
        <dbReference type="Proteomes" id="UP000006072"/>
    </source>
</evidence>
<dbReference type="eggNOG" id="COG2890">
    <property type="taxonomic scope" value="Bacteria"/>
</dbReference>
<dbReference type="PATRIC" id="fig|1194972.3.peg.2059"/>
<dbReference type="InterPro" id="IPR029063">
    <property type="entry name" value="SAM-dependent_MTases_sf"/>
</dbReference>
<evidence type="ECO:0000256" key="1">
    <source>
        <dbReference type="SAM" id="MobiDB-lite"/>
    </source>
</evidence>
<protein>
    <submittedName>
        <fullName evidence="3">Type 12 methyltransferase</fullName>
    </submittedName>
</protein>
<dbReference type="Proteomes" id="UP000006072">
    <property type="component" value="Unassembled WGS sequence"/>
</dbReference>